<evidence type="ECO:0008006" key="4">
    <source>
        <dbReference type="Google" id="ProtNLM"/>
    </source>
</evidence>
<dbReference type="AlphaFoldDB" id="A0A3L7A4D3"/>
<dbReference type="Proteomes" id="UP000272503">
    <property type="component" value="Unassembled WGS sequence"/>
</dbReference>
<comment type="caution">
    <text evidence="2">The sequence shown here is derived from an EMBL/GenBank/DDBJ whole genome shotgun (WGS) entry which is preliminary data.</text>
</comment>
<feature type="transmembrane region" description="Helical" evidence="1">
    <location>
        <begin position="336"/>
        <end position="359"/>
    </location>
</feature>
<keyword evidence="1" id="KW-0812">Transmembrane</keyword>
<evidence type="ECO:0000313" key="3">
    <source>
        <dbReference type="Proteomes" id="UP000272503"/>
    </source>
</evidence>
<accession>A0A3L7A4D3</accession>
<evidence type="ECO:0000313" key="2">
    <source>
        <dbReference type="EMBL" id="RLP75067.1"/>
    </source>
</evidence>
<feature type="transmembrane region" description="Helical" evidence="1">
    <location>
        <begin position="288"/>
        <end position="316"/>
    </location>
</feature>
<organism evidence="2 3">
    <name type="scientific">Mycetocola tolaasinivorans</name>
    <dbReference type="NCBI Taxonomy" id="76635"/>
    <lineage>
        <taxon>Bacteria</taxon>
        <taxon>Bacillati</taxon>
        <taxon>Actinomycetota</taxon>
        <taxon>Actinomycetes</taxon>
        <taxon>Micrococcales</taxon>
        <taxon>Microbacteriaceae</taxon>
        <taxon>Mycetocola</taxon>
    </lineage>
</organism>
<sequence length="362" mass="38153">MTRGFRTGEFVREHARGLRARPWRALLVALCAAVIGAAVPLVSLIETGGLRDSWEQQRQAGRFVEIIRAGSITGFPMEYCENIARTEGVIAVGAILHREQIQLDTFPGQNRELLRVSPGMVRIAWPGFEIPAAGIVAGRDLATQTGLVAGTSVTLSRAGTTESRDIVGVAGERSRVDGLNSSLLEPDVRADQNTRECFVEFEPGAASAVLPVLRTAVPEQYGAITAPFLTKNALVGDPEKLLPQRASNWAWVAGAGVIALLLGVLWWSGRSEMALYRAFGVRPIQITLALALEVVATLLLPVAIGAAAVIAVAGLLGTGIGSQEYLLAGADIARLMLALLPLPLLGTALASAISPSAVFKGA</sequence>
<proteinExistence type="predicted"/>
<evidence type="ECO:0000256" key="1">
    <source>
        <dbReference type="SAM" id="Phobius"/>
    </source>
</evidence>
<keyword evidence="1" id="KW-1133">Transmembrane helix</keyword>
<gene>
    <name evidence="2" type="ORF">D9V32_11650</name>
</gene>
<protein>
    <recommendedName>
        <fullName evidence="4">ABC transporter permease</fullName>
    </recommendedName>
</protein>
<feature type="transmembrane region" description="Helical" evidence="1">
    <location>
        <begin position="249"/>
        <end position="267"/>
    </location>
</feature>
<keyword evidence="1" id="KW-0472">Membrane</keyword>
<dbReference type="EMBL" id="RCUX01000008">
    <property type="protein sequence ID" value="RLP75067.1"/>
    <property type="molecule type" value="Genomic_DNA"/>
</dbReference>
<name>A0A3L7A4D3_9MICO</name>
<keyword evidence="3" id="KW-1185">Reference proteome</keyword>
<dbReference type="RefSeq" id="WP_121649069.1">
    <property type="nucleotide sequence ID" value="NZ_RCUX01000008.1"/>
</dbReference>
<reference evidence="2 3" key="1">
    <citation type="submission" date="2018-10" db="EMBL/GenBank/DDBJ databases">
        <authorList>
            <person name="Li J."/>
        </authorList>
    </citation>
    <scope>NUCLEOTIDE SEQUENCE [LARGE SCALE GENOMIC DNA]</scope>
    <source>
        <strain evidence="2 3">IF 016277</strain>
    </source>
</reference>
<dbReference type="OrthoDB" id="5105108at2"/>